<keyword evidence="3" id="KW-0687">Ribonucleoprotein</keyword>
<protein>
    <submittedName>
        <fullName evidence="4">Ribosomal protein L21e-domain-containing protein</fullName>
    </submittedName>
</protein>
<evidence type="ECO:0000256" key="3">
    <source>
        <dbReference type="ARBA" id="ARBA00023274"/>
    </source>
</evidence>
<dbReference type="EMBL" id="KZ155825">
    <property type="protein sequence ID" value="OUS44316.1"/>
    <property type="molecule type" value="Genomic_DNA"/>
</dbReference>
<dbReference type="AlphaFoldDB" id="A0A1Y5I470"/>
<comment type="similarity">
    <text evidence="1">Belongs to the eukaryotic ribosomal protein eL21 family.</text>
</comment>
<dbReference type="Gene3D" id="6.10.250.3260">
    <property type="match status" value="1"/>
</dbReference>
<dbReference type="Gene3D" id="2.30.30.70">
    <property type="entry name" value="Ribosomal protein L21"/>
    <property type="match status" value="1"/>
</dbReference>
<dbReference type="InterPro" id="IPR018259">
    <property type="entry name" value="Ribosomal_eL21_CS"/>
</dbReference>
<evidence type="ECO:0000256" key="2">
    <source>
        <dbReference type="ARBA" id="ARBA00022980"/>
    </source>
</evidence>
<organism evidence="4">
    <name type="scientific">Ostreococcus tauri</name>
    <name type="common">Marine green alga</name>
    <dbReference type="NCBI Taxonomy" id="70448"/>
    <lineage>
        <taxon>Eukaryota</taxon>
        <taxon>Viridiplantae</taxon>
        <taxon>Chlorophyta</taxon>
        <taxon>Mamiellophyceae</taxon>
        <taxon>Mamiellales</taxon>
        <taxon>Bathycoccaceae</taxon>
        <taxon>Ostreococcus</taxon>
    </lineage>
</organism>
<dbReference type="PROSITE" id="PS01171">
    <property type="entry name" value="RIBOSOMAL_L21E"/>
    <property type="match status" value="1"/>
</dbReference>
<dbReference type="FunFam" id="6.10.250.3260:FF:000002">
    <property type="entry name" value="60S ribosomal protein L21"/>
    <property type="match status" value="1"/>
</dbReference>
<dbReference type="GO" id="GO:0006412">
    <property type="term" value="P:translation"/>
    <property type="evidence" value="ECO:0007669"/>
    <property type="project" value="InterPro"/>
</dbReference>
<evidence type="ECO:0000313" key="4">
    <source>
        <dbReference type="EMBL" id="OUS44316.1"/>
    </source>
</evidence>
<dbReference type="GO" id="GO:0005840">
    <property type="term" value="C:ribosome"/>
    <property type="evidence" value="ECO:0007669"/>
    <property type="project" value="UniProtKB-KW"/>
</dbReference>
<dbReference type="GO" id="GO:1990904">
    <property type="term" value="C:ribonucleoprotein complex"/>
    <property type="evidence" value="ECO:0007669"/>
    <property type="project" value="UniProtKB-KW"/>
</dbReference>
<reference evidence="4" key="1">
    <citation type="submission" date="2017-04" db="EMBL/GenBank/DDBJ databases">
        <title>Population genomics of picophytoplankton unveils novel chromosome hypervariability.</title>
        <authorList>
            <consortium name="DOE Joint Genome Institute"/>
            <person name="Blanc-Mathieu R."/>
            <person name="Krasovec M."/>
            <person name="Hebrard M."/>
            <person name="Yau S."/>
            <person name="Desgranges E."/>
            <person name="Martin J."/>
            <person name="Schackwitz W."/>
            <person name="Kuo A."/>
            <person name="Salin G."/>
            <person name="Donnadieu C."/>
            <person name="Desdevises Y."/>
            <person name="Sanchez-Ferandin S."/>
            <person name="Moreau H."/>
            <person name="Rivals E."/>
            <person name="Grigoriev I.V."/>
            <person name="Grimsley N."/>
            <person name="Eyre-Walker A."/>
            <person name="Piganeau G."/>
        </authorList>
    </citation>
    <scope>NUCLEOTIDE SEQUENCE [LARGE SCALE GENOMIC DNA]</scope>
    <source>
        <strain evidence="4">RCC 1115</strain>
    </source>
</reference>
<gene>
    <name evidence="4" type="ORF">BE221DRAFT_193778</name>
</gene>
<evidence type="ECO:0000256" key="1">
    <source>
        <dbReference type="ARBA" id="ARBA00008427"/>
    </source>
</evidence>
<dbReference type="Pfam" id="PF01157">
    <property type="entry name" value="Ribosomal_L21e"/>
    <property type="match status" value="1"/>
</dbReference>
<dbReference type="Proteomes" id="UP000195557">
    <property type="component" value="Unassembled WGS sequence"/>
</dbReference>
<sequence>MALRWTRDRRCGRRATRERWKRFCSRSGGTELDGARTRRLTWTFFPNSQMGNQRARSRGLRHGTRNLFSRGHREHGTLNTTTYLRTFRVGDYVDIKVNSAQQKGMPYLQYQGRTGQVWNVTPRAVGVEINKQIGGRIARKRIHVRIEHVQHSRCREDFIARREANDKAHHEAHLAGKKITTKREVTGQPRTGFTLENVKSELLTPIPYDILREGMKY</sequence>
<dbReference type="eggNOG" id="KOG1732">
    <property type="taxonomic scope" value="Eukaryota"/>
</dbReference>
<name>A0A1Y5I470_OSTTA</name>
<dbReference type="GO" id="GO:0003735">
    <property type="term" value="F:structural constituent of ribosome"/>
    <property type="evidence" value="ECO:0007669"/>
    <property type="project" value="InterPro"/>
</dbReference>
<dbReference type="FunFam" id="2.30.30.70:FF:000001">
    <property type="entry name" value="60S ribosomal protein L21"/>
    <property type="match status" value="1"/>
</dbReference>
<accession>A0A1Y5I470</accession>
<dbReference type="InterPro" id="IPR001147">
    <property type="entry name" value="Ribosomal_eL21"/>
</dbReference>
<proteinExistence type="inferred from homology"/>
<dbReference type="SUPFAM" id="SSF50104">
    <property type="entry name" value="Translation proteins SH3-like domain"/>
    <property type="match status" value="1"/>
</dbReference>
<keyword evidence="2 4" id="KW-0689">Ribosomal protein</keyword>
<dbReference type="InterPro" id="IPR036948">
    <property type="entry name" value="Ribosomal_eL21_sf"/>
</dbReference>
<dbReference type="PANTHER" id="PTHR20981">
    <property type="entry name" value="60S RIBOSOMAL PROTEIN L21"/>
    <property type="match status" value="1"/>
</dbReference>
<dbReference type="InterPro" id="IPR008991">
    <property type="entry name" value="Translation_prot_SH3-like_sf"/>
</dbReference>